<dbReference type="PANTHER" id="PTHR23022:SF134">
    <property type="entry name" value="TRANSPOSABLE ELEMENT TC1 TRANSPOSASE"/>
    <property type="match status" value="1"/>
</dbReference>
<protein>
    <submittedName>
        <fullName evidence="5">Uncharacterized protein LOC101850577</fullName>
    </submittedName>
</protein>
<evidence type="ECO:0000259" key="3">
    <source>
        <dbReference type="Pfam" id="PF13358"/>
    </source>
</evidence>
<name>A0ABM1VWG9_APLCA</name>
<dbReference type="InterPro" id="IPR052338">
    <property type="entry name" value="Transposase_5"/>
</dbReference>
<keyword evidence="4" id="KW-1185">Reference proteome</keyword>
<reference evidence="5" key="1">
    <citation type="submission" date="2025-08" db="UniProtKB">
        <authorList>
            <consortium name="RefSeq"/>
        </authorList>
    </citation>
    <scope>IDENTIFICATION</scope>
</reference>
<dbReference type="Proteomes" id="UP000694888">
    <property type="component" value="Unplaced"/>
</dbReference>
<dbReference type="InterPro" id="IPR038717">
    <property type="entry name" value="Tc1-like_DDE_dom"/>
</dbReference>
<dbReference type="Pfam" id="PF13358">
    <property type="entry name" value="DDE_3"/>
    <property type="match status" value="1"/>
</dbReference>
<dbReference type="InterPro" id="IPR036397">
    <property type="entry name" value="RNaseH_sf"/>
</dbReference>
<gene>
    <name evidence="5" type="primary">LOC101850577</name>
</gene>
<evidence type="ECO:0000256" key="1">
    <source>
        <dbReference type="SAM" id="MobiDB-lite"/>
    </source>
</evidence>
<dbReference type="RefSeq" id="XP_035826761.1">
    <property type="nucleotide sequence ID" value="XM_035970868.1"/>
</dbReference>
<feature type="domain" description="Tc1-like transposase DDE" evidence="3">
    <location>
        <begin position="216"/>
        <end position="360"/>
    </location>
</feature>
<organism evidence="4 5">
    <name type="scientific">Aplysia californica</name>
    <name type="common">California sea hare</name>
    <dbReference type="NCBI Taxonomy" id="6500"/>
    <lineage>
        <taxon>Eukaryota</taxon>
        <taxon>Metazoa</taxon>
        <taxon>Spiralia</taxon>
        <taxon>Lophotrochozoa</taxon>
        <taxon>Mollusca</taxon>
        <taxon>Gastropoda</taxon>
        <taxon>Heterobranchia</taxon>
        <taxon>Euthyneura</taxon>
        <taxon>Tectipleura</taxon>
        <taxon>Aplysiida</taxon>
        <taxon>Aplysioidea</taxon>
        <taxon>Aplysiidae</taxon>
        <taxon>Aplysia</taxon>
    </lineage>
</organism>
<feature type="region of interest" description="Disordered" evidence="1">
    <location>
        <begin position="109"/>
        <end position="150"/>
    </location>
</feature>
<sequence length="372" mass="43163">MARLLPLLEEVGDSKSNFVVIYDLQSGHLFRKFKIAAATTALALSSATLSVVQALDTCQLVLWDIVSGSCNWVGSSKALFTKYWRVQVVTNKCRRKFLRIRWTDRVTNEERANATGSAQERPRSGRPRATNAREDRFIHKQAPQPRSAPENRIRTRLRAATRVNISCQTVRRRLHEFGFNARRPAVRQRLTPAHRAARLAFWRRQVRWTRQQWANVLFSDESRFSLHHNDGRIRVWRRPGERLLDEAVREVMPFGGGSVMVWGAFSLNHRTPLYQVQGNLTAIRYRDEILRPLALSTLQQMGPHAVYQDDNARPHRALLVQNFMQQAGINRMDWPARSPDLNPIENLWDELQRRVRDKHPLPGDAQQLFQML</sequence>
<accession>A0ABM1VWG9</accession>
<proteinExistence type="predicted"/>
<dbReference type="GeneID" id="101850577"/>
<evidence type="ECO:0000313" key="5">
    <source>
        <dbReference type="RefSeq" id="XP_035826761.1"/>
    </source>
</evidence>
<evidence type="ECO:0000259" key="2">
    <source>
        <dbReference type="Pfam" id="PF01498"/>
    </source>
</evidence>
<dbReference type="InterPro" id="IPR002492">
    <property type="entry name" value="Transposase_Tc1-like"/>
</dbReference>
<dbReference type="PANTHER" id="PTHR23022">
    <property type="entry name" value="TRANSPOSABLE ELEMENT-RELATED"/>
    <property type="match status" value="1"/>
</dbReference>
<evidence type="ECO:0000313" key="4">
    <source>
        <dbReference type="Proteomes" id="UP000694888"/>
    </source>
</evidence>
<dbReference type="Gene3D" id="3.30.420.10">
    <property type="entry name" value="Ribonuclease H-like superfamily/Ribonuclease H"/>
    <property type="match status" value="1"/>
</dbReference>
<feature type="domain" description="Transposase Tc1-like" evidence="2">
    <location>
        <begin position="151"/>
        <end position="203"/>
    </location>
</feature>
<dbReference type="Pfam" id="PF01498">
    <property type="entry name" value="HTH_Tnp_Tc3_2"/>
    <property type="match status" value="1"/>
</dbReference>